<evidence type="ECO:0000256" key="1">
    <source>
        <dbReference type="SAM" id="SignalP"/>
    </source>
</evidence>
<dbReference type="Gene3D" id="3.10.450.50">
    <property type="match status" value="1"/>
</dbReference>
<sequence>MKSNTMFAAALALAPFIGTTAIAQNETAAAEQRSDAQAIQTIHEEWADLIAEKDSAAIGALYAEDAVLMAPGEATVEGAHAIAARWARQLTLDGFDFSLTPQQLVVSSSGDLAHDRGSYDFAAALPQGAITDTGKYVLVWQKIDGEWKVIADIFNSDPADAAE</sequence>
<gene>
    <name evidence="3" type="ORF">DI616_06805</name>
</gene>
<feature type="signal peptide" evidence="1">
    <location>
        <begin position="1"/>
        <end position="23"/>
    </location>
</feature>
<evidence type="ECO:0000313" key="3">
    <source>
        <dbReference type="EMBL" id="TKW67351.1"/>
    </source>
</evidence>
<dbReference type="SUPFAM" id="SSF54427">
    <property type="entry name" value="NTF2-like"/>
    <property type="match status" value="1"/>
</dbReference>
<keyword evidence="1" id="KW-0732">Signal</keyword>
<proteinExistence type="predicted"/>
<dbReference type="EMBL" id="VAFL01000004">
    <property type="protein sequence ID" value="TKW67351.1"/>
    <property type="molecule type" value="Genomic_DNA"/>
</dbReference>
<dbReference type="Pfam" id="PF14534">
    <property type="entry name" value="DUF4440"/>
    <property type="match status" value="1"/>
</dbReference>
<dbReference type="CDD" id="cd00531">
    <property type="entry name" value="NTF2_like"/>
    <property type="match status" value="1"/>
</dbReference>
<dbReference type="AlphaFoldDB" id="A0A533I9C6"/>
<evidence type="ECO:0000259" key="2">
    <source>
        <dbReference type="Pfam" id="PF14534"/>
    </source>
</evidence>
<evidence type="ECO:0000313" key="4">
    <source>
        <dbReference type="Proteomes" id="UP000315344"/>
    </source>
</evidence>
<dbReference type="InterPro" id="IPR027843">
    <property type="entry name" value="DUF4440"/>
</dbReference>
<protein>
    <submittedName>
        <fullName evidence="3">DUF4440 domain-containing protein</fullName>
    </submittedName>
</protein>
<feature type="domain" description="DUF4440" evidence="2">
    <location>
        <begin position="39"/>
        <end position="149"/>
    </location>
</feature>
<accession>A0A533I9C6</accession>
<reference evidence="3 4" key="1">
    <citation type="journal article" date="2017" name="Nat. Commun.">
        <title>In situ click chemistry generation of cyclooxygenase-2 inhibitors.</title>
        <authorList>
            <person name="Bhardwaj A."/>
            <person name="Kaur J."/>
            <person name="Wuest M."/>
            <person name="Wuest F."/>
        </authorList>
    </citation>
    <scope>NUCLEOTIDE SEQUENCE [LARGE SCALE GENOMIC DNA]</scope>
    <source>
        <strain evidence="3">S2_012_000_R3_94</strain>
    </source>
</reference>
<dbReference type="Proteomes" id="UP000315344">
    <property type="component" value="Unassembled WGS sequence"/>
</dbReference>
<organism evidence="3 4">
    <name type="scientific">Paracoccus denitrificans</name>
    <dbReference type="NCBI Taxonomy" id="266"/>
    <lineage>
        <taxon>Bacteria</taxon>
        <taxon>Pseudomonadati</taxon>
        <taxon>Pseudomonadota</taxon>
        <taxon>Alphaproteobacteria</taxon>
        <taxon>Rhodobacterales</taxon>
        <taxon>Paracoccaceae</taxon>
        <taxon>Paracoccus</taxon>
    </lineage>
</organism>
<name>A0A533I9C6_PARDE</name>
<comment type="caution">
    <text evidence="3">The sequence shown here is derived from an EMBL/GenBank/DDBJ whole genome shotgun (WGS) entry which is preliminary data.</text>
</comment>
<dbReference type="InterPro" id="IPR032710">
    <property type="entry name" value="NTF2-like_dom_sf"/>
</dbReference>
<feature type="chain" id="PRO_5021878535" evidence="1">
    <location>
        <begin position="24"/>
        <end position="163"/>
    </location>
</feature>